<sequence length="44" mass="4737">MSNGQKPSQTQQPPPRPPKVDAPALRLALDSASPVLKTVEKKTK</sequence>
<organism evidence="2 3">
    <name type="scientific">Acinetobacter vivianii</name>
    <dbReference type="NCBI Taxonomy" id="1776742"/>
    <lineage>
        <taxon>Bacteria</taxon>
        <taxon>Pseudomonadati</taxon>
        <taxon>Pseudomonadota</taxon>
        <taxon>Gammaproteobacteria</taxon>
        <taxon>Moraxellales</taxon>
        <taxon>Moraxellaceae</taxon>
        <taxon>Acinetobacter</taxon>
    </lineage>
</organism>
<dbReference type="Proteomes" id="UP000013049">
    <property type="component" value="Unassembled WGS sequence"/>
</dbReference>
<dbReference type="HOGENOM" id="CLU_3211184_0_0_6"/>
<dbReference type="AlphaFoldDB" id="N8W3Q3"/>
<comment type="caution">
    <text evidence="2">The sequence shown here is derived from an EMBL/GenBank/DDBJ whole genome shotgun (WGS) entry which is preliminary data.</text>
</comment>
<feature type="region of interest" description="Disordered" evidence="1">
    <location>
        <begin position="1"/>
        <end position="23"/>
    </location>
</feature>
<reference evidence="2 3" key="1">
    <citation type="submission" date="2013-02" db="EMBL/GenBank/DDBJ databases">
        <title>The Genome Sequence of Acinetobacter sp. NIPH 758.</title>
        <authorList>
            <consortium name="The Broad Institute Genome Sequencing Platform"/>
            <consortium name="The Broad Institute Genome Sequencing Center for Infectious Disease"/>
            <person name="Cerqueira G."/>
            <person name="Feldgarden M."/>
            <person name="Courvalin P."/>
            <person name="Perichon B."/>
            <person name="Grillot-Courvalin C."/>
            <person name="Clermont D."/>
            <person name="Rocha E."/>
            <person name="Yoon E.-J."/>
            <person name="Nemec A."/>
            <person name="Walker B."/>
            <person name="Young S.K."/>
            <person name="Zeng Q."/>
            <person name="Gargeya S."/>
            <person name="Fitzgerald M."/>
            <person name="Haas B."/>
            <person name="Abouelleil A."/>
            <person name="Alvarado L."/>
            <person name="Arachchi H.M."/>
            <person name="Berlin A.M."/>
            <person name="Chapman S.B."/>
            <person name="Dewar J."/>
            <person name="Goldberg J."/>
            <person name="Griggs A."/>
            <person name="Gujja S."/>
            <person name="Hansen M."/>
            <person name="Howarth C."/>
            <person name="Imamovic A."/>
            <person name="Larimer J."/>
            <person name="McCowan C."/>
            <person name="Murphy C."/>
            <person name="Neiman D."/>
            <person name="Pearson M."/>
            <person name="Priest M."/>
            <person name="Roberts A."/>
            <person name="Saif S."/>
            <person name="Shea T."/>
            <person name="Sisk P."/>
            <person name="Sykes S."/>
            <person name="Wortman J."/>
            <person name="Nusbaum C."/>
            <person name="Birren B."/>
        </authorList>
    </citation>
    <scope>NUCLEOTIDE SEQUENCE [LARGE SCALE GENOMIC DNA]</scope>
    <source>
        <strain evidence="2 3">NIPH 758</strain>
    </source>
</reference>
<proteinExistence type="predicted"/>
<gene>
    <name evidence="2" type="ORF">F971_02570</name>
</gene>
<name>N8W3Q3_9GAMM</name>
<evidence type="ECO:0000313" key="2">
    <source>
        <dbReference type="EMBL" id="ENU91478.1"/>
    </source>
</evidence>
<protein>
    <submittedName>
        <fullName evidence="2">Uncharacterized protein</fullName>
    </submittedName>
</protein>
<evidence type="ECO:0000313" key="3">
    <source>
        <dbReference type="Proteomes" id="UP000013049"/>
    </source>
</evidence>
<dbReference type="EMBL" id="APPC01000018">
    <property type="protein sequence ID" value="ENU91478.1"/>
    <property type="molecule type" value="Genomic_DNA"/>
</dbReference>
<accession>N8W3Q3</accession>
<feature type="compositionally biased region" description="Low complexity" evidence="1">
    <location>
        <begin position="1"/>
        <end position="11"/>
    </location>
</feature>
<evidence type="ECO:0000256" key="1">
    <source>
        <dbReference type="SAM" id="MobiDB-lite"/>
    </source>
</evidence>